<organism evidence="3 4">
    <name type="scientific">Marinobacterium halophilum</name>
    <dbReference type="NCBI Taxonomy" id="267374"/>
    <lineage>
        <taxon>Bacteria</taxon>
        <taxon>Pseudomonadati</taxon>
        <taxon>Pseudomonadota</taxon>
        <taxon>Gammaproteobacteria</taxon>
        <taxon>Oceanospirillales</taxon>
        <taxon>Oceanospirillaceae</taxon>
        <taxon>Marinobacterium</taxon>
    </lineage>
</organism>
<gene>
    <name evidence="3" type="ORF">CLV44_1038</name>
</gene>
<dbReference type="HAMAP" id="MF_01866">
    <property type="entry name" value="UPF0745"/>
    <property type="match status" value="1"/>
</dbReference>
<dbReference type="PANTHER" id="PTHR38109:SF1">
    <property type="entry name" value="PROTEIN YCGL"/>
    <property type="match status" value="1"/>
</dbReference>
<dbReference type="InterPro" id="IPR038068">
    <property type="entry name" value="YcgL-like_sf"/>
</dbReference>
<reference evidence="3 4" key="1">
    <citation type="submission" date="2018-03" db="EMBL/GenBank/DDBJ databases">
        <title>Genomic Encyclopedia of Archaeal and Bacterial Type Strains, Phase II (KMG-II): from individual species to whole genera.</title>
        <authorList>
            <person name="Goeker M."/>
        </authorList>
    </citation>
    <scope>NUCLEOTIDE SEQUENCE [LARGE SCALE GENOMIC DNA]</scope>
    <source>
        <strain evidence="3 4">DSM 17586</strain>
    </source>
</reference>
<dbReference type="AlphaFoldDB" id="A0A2P8F1X6"/>
<accession>A0A2P8F1X6</accession>
<proteinExistence type="inferred from homology"/>
<evidence type="ECO:0000313" key="4">
    <source>
        <dbReference type="Proteomes" id="UP000242133"/>
    </source>
</evidence>
<protein>
    <recommendedName>
        <fullName evidence="1">YcgL domain-containing protein CLV44_1038</fullName>
    </recommendedName>
</protein>
<name>A0A2P8F1X6_9GAMM</name>
<evidence type="ECO:0000313" key="3">
    <source>
        <dbReference type="EMBL" id="PSL15728.1"/>
    </source>
</evidence>
<feature type="domain" description="YcgL" evidence="2">
    <location>
        <begin position="2"/>
        <end position="87"/>
    </location>
</feature>
<sequence length="96" mass="11468">MKIISIFKSTRKDEMYLYVDKREQLERVPELLLEKFGRPVHVMDMPLKAERKLARIEDTQKLINDIEGKGYFLQMPPPKEDYLLDLFKDRPESGVR</sequence>
<dbReference type="Pfam" id="PF05166">
    <property type="entry name" value="YcgL"/>
    <property type="match status" value="1"/>
</dbReference>
<dbReference type="RefSeq" id="WP_211298071.1">
    <property type="nucleotide sequence ID" value="NZ_PYGI01000003.1"/>
</dbReference>
<dbReference type="SUPFAM" id="SSF160191">
    <property type="entry name" value="YcgL-like"/>
    <property type="match status" value="1"/>
</dbReference>
<evidence type="ECO:0000259" key="2">
    <source>
        <dbReference type="PROSITE" id="PS51648"/>
    </source>
</evidence>
<dbReference type="PROSITE" id="PS51648">
    <property type="entry name" value="YCGL"/>
    <property type="match status" value="1"/>
</dbReference>
<dbReference type="Gene3D" id="3.10.510.20">
    <property type="entry name" value="YcgL domain"/>
    <property type="match status" value="1"/>
</dbReference>
<evidence type="ECO:0000256" key="1">
    <source>
        <dbReference type="HAMAP-Rule" id="MF_01866"/>
    </source>
</evidence>
<dbReference type="EMBL" id="PYGI01000003">
    <property type="protein sequence ID" value="PSL15728.1"/>
    <property type="molecule type" value="Genomic_DNA"/>
</dbReference>
<dbReference type="Proteomes" id="UP000242133">
    <property type="component" value="Unassembled WGS sequence"/>
</dbReference>
<dbReference type="PANTHER" id="PTHR38109">
    <property type="entry name" value="PROTEIN YCGL"/>
    <property type="match status" value="1"/>
</dbReference>
<dbReference type="InterPro" id="IPR027354">
    <property type="entry name" value="YcgL_dom"/>
</dbReference>
<keyword evidence="4" id="KW-1185">Reference proteome</keyword>
<comment type="caution">
    <text evidence="3">The sequence shown here is derived from an EMBL/GenBank/DDBJ whole genome shotgun (WGS) entry which is preliminary data.</text>
</comment>